<reference evidence="2 3" key="1">
    <citation type="submission" date="2024-01" db="EMBL/GenBank/DDBJ databases">
        <title>A telomere-to-telomere, gap-free genome of sweet tea (Lithocarpus litseifolius).</title>
        <authorList>
            <person name="Zhou J."/>
        </authorList>
    </citation>
    <scope>NUCLEOTIDE SEQUENCE [LARGE SCALE GENOMIC DNA]</scope>
    <source>
        <strain evidence="2">Zhou-2022a</strain>
        <tissue evidence="2">Leaf</tissue>
    </source>
</reference>
<dbReference type="Proteomes" id="UP001459277">
    <property type="component" value="Unassembled WGS sequence"/>
</dbReference>
<accession>A0AAW2DD31</accession>
<gene>
    <name evidence="2" type="ORF">SO802_009839</name>
</gene>
<feature type="region of interest" description="Disordered" evidence="1">
    <location>
        <begin position="75"/>
        <end position="103"/>
    </location>
</feature>
<organism evidence="2 3">
    <name type="scientific">Lithocarpus litseifolius</name>
    <dbReference type="NCBI Taxonomy" id="425828"/>
    <lineage>
        <taxon>Eukaryota</taxon>
        <taxon>Viridiplantae</taxon>
        <taxon>Streptophyta</taxon>
        <taxon>Embryophyta</taxon>
        <taxon>Tracheophyta</taxon>
        <taxon>Spermatophyta</taxon>
        <taxon>Magnoliopsida</taxon>
        <taxon>eudicotyledons</taxon>
        <taxon>Gunneridae</taxon>
        <taxon>Pentapetalae</taxon>
        <taxon>rosids</taxon>
        <taxon>fabids</taxon>
        <taxon>Fagales</taxon>
        <taxon>Fagaceae</taxon>
        <taxon>Lithocarpus</taxon>
    </lineage>
</organism>
<comment type="caution">
    <text evidence="2">The sequence shown here is derived from an EMBL/GenBank/DDBJ whole genome shotgun (WGS) entry which is preliminary data.</text>
</comment>
<evidence type="ECO:0000313" key="3">
    <source>
        <dbReference type="Proteomes" id="UP001459277"/>
    </source>
</evidence>
<dbReference type="AlphaFoldDB" id="A0AAW2DD31"/>
<protein>
    <submittedName>
        <fullName evidence="2">Uncharacterized protein</fullName>
    </submittedName>
</protein>
<dbReference type="EMBL" id="JAZDWU010000003">
    <property type="protein sequence ID" value="KAL0008337.1"/>
    <property type="molecule type" value="Genomic_DNA"/>
</dbReference>
<feature type="compositionally biased region" description="Basic and acidic residues" evidence="1">
    <location>
        <begin position="75"/>
        <end position="90"/>
    </location>
</feature>
<sequence>MHIPDLEIDFPIVFSTSALPKKKWYRSFPRFGGKEITGAHQAKRQPNSSLLKQRHKGTIATEVYQSDVDVDKAVDEVLNEPKAEQEESRSKQSSPSTQSKTSSTKVTIFLNQIILKFVLL</sequence>
<feature type="compositionally biased region" description="Low complexity" evidence="1">
    <location>
        <begin position="91"/>
        <end position="103"/>
    </location>
</feature>
<evidence type="ECO:0000313" key="2">
    <source>
        <dbReference type="EMBL" id="KAL0008337.1"/>
    </source>
</evidence>
<keyword evidence="3" id="KW-1185">Reference proteome</keyword>
<name>A0AAW2DD31_9ROSI</name>
<proteinExistence type="predicted"/>
<evidence type="ECO:0000256" key="1">
    <source>
        <dbReference type="SAM" id="MobiDB-lite"/>
    </source>
</evidence>